<sequence>MAQLYFYYSAMNAGKSTSLLQSSYNYNERGMKTLVFTAEIDTRFENGKVNSRIGLSSDALLFSQQTDIGELIRNENKQAKVHCVLIDECHFLTKAQIEQICKVTDYDDIPVLCYGLRTDFRGELFSGSQYLLAWADKLVELKTICYCGRKANRVLRFDSEGAVIYDGEQVDIGGNEKYVSVCRKHYMDAISEARKNRKDSM</sequence>
<feature type="binding site" evidence="11">
    <location>
        <position position="178"/>
    </location>
    <ligand>
        <name>substrate</name>
    </ligand>
</feature>
<reference evidence="15 16" key="2">
    <citation type="journal article" date="2018" name="Int. J. Syst. Evol. Microbiol.">
        <title>Whole-genome-based revisit of Photorhabdus phylogeny: proposal for the elevation of most Photorhabdus subspecies to the species level and description of one novel species Photorhabdus bodei sp. nov., and one novel subspecies Photorhabdus laumondii subsp. clarkei subsp. nov.</title>
        <authorList>
            <person name="Machado R.A.R."/>
            <person name="Wuthrich D."/>
            <person name="Kuhnert P."/>
            <person name="Arce C.C.M."/>
            <person name="Thonen L."/>
            <person name="Ruiz C."/>
            <person name="Zhang X."/>
            <person name="Robert C.A.M."/>
            <person name="Karimi J."/>
            <person name="Kamali S."/>
            <person name="Ma J."/>
            <person name="Bruggmann R."/>
            <person name="Erb M."/>
        </authorList>
    </citation>
    <scope>NUCLEOTIDE SEQUENCE [LARGE SCALE GENOMIC DNA]</scope>
    <source>
        <strain evidence="15 16">LJ24-63</strain>
    </source>
</reference>
<dbReference type="Pfam" id="PF00265">
    <property type="entry name" value="TK"/>
    <property type="match status" value="1"/>
</dbReference>
<evidence type="ECO:0000256" key="7">
    <source>
        <dbReference type="ARBA" id="ARBA00022777"/>
    </source>
</evidence>
<evidence type="ECO:0000256" key="6">
    <source>
        <dbReference type="ARBA" id="ARBA00022741"/>
    </source>
</evidence>
<keyword evidence="17" id="KW-1185">Reference proteome</keyword>
<keyword evidence="3 9" id="KW-0963">Cytoplasm</keyword>
<keyword evidence="9" id="KW-0862">Zinc</keyword>
<accession>A0A329XD08</accession>
<dbReference type="EMBL" id="NSCM01000001">
    <property type="protein sequence ID" value="RAX14496.1"/>
    <property type="molecule type" value="Genomic_DNA"/>
</dbReference>
<evidence type="ECO:0000313" key="15">
    <source>
        <dbReference type="EMBL" id="RAX14496.1"/>
    </source>
</evidence>
<evidence type="ECO:0000256" key="13">
    <source>
        <dbReference type="RuleBase" id="RU004165"/>
    </source>
</evidence>
<keyword evidence="5 9" id="KW-0808">Transferase</keyword>
<evidence type="ECO:0000256" key="11">
    <source>
        <dbReference type="PIRSR" id="PIRSR035805-2"/>
    </source>
</evidence>
<reference evidence="15" key="1">
    <citation type="submission" date="2017-08" db="EMBL/GenBank/DDBJ databases">
        <authorList>
            <person name="de Groot N.N."/>
        </authorList>
    </citation>
    <scope>NUCLEOTIDE SEQUENCE</scope>
    <source>
        <strain evidence="15">LJ24-63</strain>
    </source>
</reference>
<dbReference type="FunFam" id="3.40.50.300:FF:000323">
    <property type="entry name" value="Thymidine kinase"/>
    <property type="match status" value="1"/>
</dbReference>
<dbReference type="GeneID" id="88804484"/>
<keyword evidence="8 9" id="KW-0067">ATP-binding</keyword>
<keyword evidence="7 9" id="KW-0418">Kinase</keyword>
<comment type="subcellular location">
    <subcellularLocation>
        <location evidence="9">Cytoplasm</location>
    </subcellularLocation>
</comment>
<evidence type="ECO:0000256" key="1">
    <source>
        <dbReference type="ARBA" id="ARBA00007587"/>
    </source>
</evidence>
<dbReference type="Gene3D" id="3.30.60.20">
    <property type="match status" value="1"/>
</dbReference>
<evidence type="ECO:0000256" key="10">
    <source>
        <dbReference type="PIRSR" id="PIRSR035805-1"/>
    </source>
</evidence>
<dbReference type="Proteomes" id="UP000466619">
    <property type="component" value="Unassembled WGS sequence"/>
</dbReference>
<comment type="catalytic activity">
    <reaction evidence="9 12">
        <text>thymidine + ATP = dTMP + ADP + H(+)</text>
        <dbReference type="Rhea" id="RHEA:19129"/>
        <dbReference type="ChEBI" id="CHEBI:15378"/>
        <dbReference type="ChEBI" id="CHEBI:17748"/>
        <dbReference type="ChEBI" id="CHEBI:30616"/>
        <dbReference type="ChEBI" id="CHEBI:63528"/>
        <dbReference type="ChEBI" id="CHEBI:456216"/>
        <dbReference type="EC" id="2.7.1.21"/>
    </reaction>
</comment>
<evidence type="ECO:0000313" key="16">
    <source>
        <dbReference type="Proteomes" id="UP000250919"/>
    </source>
</evidence>
<dbReference type="Proteomes" id="UP000250919">
    <property type="component" value="Unassembled WGS sequence"/>
</dbReference>
<comment type="caution">
    <text evidence="15">The sequence shown here is derived from an EMBL/GenBank/DDBJ whole genome shotgun (WGS) entry which is preliminary data.</text>
</comment>
<dbReference type="GO" id="GO:0071897">
    <property type="term" value="P:DNA biosynthetic process"/>
    <property type="evidence" value="ECO:0007669"/>
    <property type="project" value="UniProtKB-KW"/>
</dbReference>
<dbReference type="PIRSF" id="PIRSF035805">
    <property type="entry name" value="TK_cell"/>
    <property type="match status" value="1"/>
</dbReference>
<feature type="binding site" evidence="9">
    <location>
        <position position="182"/>
    </location>
    <ligand>
        <name>Zn(2+)</name>
        <dbReference type="ChEBI" id="CHEBI:29105"/>
    </ligand>
</feature>
<comment type="similarity">
    <text evidence="1 9 13">Belongs to the thymidine kinase family.</text>
</comment>
<evidence type="ECO:0000256" key="4">
    <source>
        <dbReference type="ARBA" id="ARBA00022634"/>
    </source>
</evidence>
<dbReference type="PANTHER" id="PTHR11441:SF0">
    <property type="entry name" value="THYMIDINE KINASE, CYTOSOLIC"/>
    <property type="match status" value="1"/>
</dbReference>
<feature type="binding site" evidence="9">
    <location>
        <begin position="9"/>
        <end position="16"/>
    </location>
    <ligand>
        <name>ATP</name>
        <dbReference type="ChEBI" id="CHEBI:30616"/>
    </ligand>
</feature>
<dbReference type="EMBL" id="WSFC01000004">
    <property type="protein sequence ID" value="NDL02256.1"/>
    <property type="molecule type" value="Genomic_DNA"/>
</dbReference>
<evidence type="ECO:0000256" key="2">
    <source>
        <dbReference type="ARBA" id="ARBA00012118"/>
    </source>
</evidence>
<comment type="subunit">
    <text evidence="9">Homotetramer.</text>
</comment>
<dbReference type="HAMAP" id="MF_00124">
    <property type="entry name" value="Thymidine_kinase"/>
    <property type="match status" value="1"/>
</dbReference>
<dbReference type="NCBIfam" id="NF003300">
    <property type="entry name" value="PRK04296.1-5"/>
    <property type="match status" value="1"/>
</dbReference>
<evidence type="ECO:0000313" key="14">
    <source>
        <dbReference type="EMBL" id="NDL02256.1"/>
    </source>
</evidence>
<dbReference type="SUPFAM" id="SSF52540">
    <property type="entry name" value="P-loop containing nucleoside triphosphate hydrolases"/>
    <property type="match status" value="1"/>
</dbReference>
<reference evidence="14 17" key="3">
    <citation type="submission" date="2019-12" db="EMBL/GenBank/DDBJ databases">
        <title>Engineering Photorhabdus to improve their lethality against agricultural pests.</title>
        <authorList>
            <person name="Machado R.A.R."/>
        </authorList>
    </citation>
    <scope>NUCLEOTIDE SEQUENCE [LARGE SCALE GENOMIC DNA]</scope>
    <source>
        <strain evidence="14 17">M-CN4</strain>
    </source>
</reference>
<dbReference type="AlphaFoldDB" id="A0A329XD08"/>
<protein>
    <recommendedName>
        <fullName evidence="2 9">Thymidine kinase</fullName>
        <ecNumber evidence="2 9">2.7.1.21</ecNumber>
    </recommendedName>
</protein>
<dbReference type="SUPFAM" id="SSF57716">
    <property type="entry name" value="Glucocorticoid receptor-like (DNA-binding domain)"/>
    <property type="match status" value="1"/>
</dbReference>
<evidence type="ECO:0000256" key="3">
    <source>
        <dbReference type="ARBA" id="ARBA00022490"/>
    </source>
</evidence>
<gene>
    <name evidence="9" type="primary">tdk</name>
    <name evidence="15" type="ORF">CKY02_00915</name>
    <name evidence="14" type="ORF">GPY48_02955</name>
</gene>
<name>A0A329XD08_9GAMM</name>
<dbReference type="GO" id="GO:0004797">
    <property type="term" value="F:thymidine kinase activity"/>
    <property type="evidence" value="ECO:0007669"/>
    <property type="project" value="UniProtKB-UniRule"/>
</dbReference>
<evidence type="ECO:0000256" key="8">
    <source>
        <dbReference type="ARBA" id="ARBA00022840"/>
    </source>
</evidence>
<dbReference type="EC" id="2.7.1.21" evidence="2 9"/>
<evidence type="ECO:0000313" key="17">
    <source>
        <dbReference type="Proteomes" id="UP000466619"/>
    </source>
</evidence>
<proteinExistence type="inferred from homology"/>
<feature type="binding site" evidence="9">
    <location>
        <begin position="87"/>
        <end position="90"/>
    </location>
    <ligand>
        <name>ATP</name>
        <dbReference type="ChEBI" id="CHEBI:30616"/>
    </ligand>
</feature>
<organism evidence="15 16">
    <name type="scientific">Photorhabdus bodei</name>
    <dbReference type="NCBI Taxonomy" id="2029681"/>
    <lineage>
        <taxon>Bacteria</taxon>
        <taxon>Pseudomonadati</taxon>
        <taxon>Pseudomonadota</taxon>
        <taxon>Gammaproteobacteria</taxon>
        <taxon>Enterobacterales</taxon>
        <taxon>Morganellaceae</taxon>
        <taxon>Photorhabdus</taxon>
    </lineage>
</organism>
<feature type="binding site" evidence="9">
    <location>
        <position position="147"/>
    </location>
    <ligand>
        <name>Zn(2+)</name>
        <dbReference type="ChEBI" id="CHEBI:29105"/>
    </ligand>
</feature>
<dbReference type="InterPro" id="IPR020633">
    <property type="entry name" value="Thymidine_kinase_CS"/>
</dbReference>
<dbReference type="Gene3D" id="3.40.50.300">
    <property type="entry name" value="P-loop containing nucleotide triphosphate hydrolases"/>
    <property type="match status" value="1"/>
</dbReference>
<evidence type="ECO:0000256" key="9">
    <source>
        <dbReference type="HAMAP-Rule" id="MF_00124"/>
    </source>
</evidence>
<evidence type="ECO:0000256" key="12">
    <source>
        <dbReference type="RuleBase" id="RU000544"/>
    </source>
</evidence>
<dbReference type="PANTHER" id="PTHR11441">
    <property type="entry name" value="THYMIDINE KINASE"/>
    <property type="match status" value="1"/>
</dbReference>
<feature type="binding site" evidence="9">
    <location>
        <position position="145"/>
    </location>
    <ligand>
        <name>Zn(2+)</name>
        <dbReference type="ChEBI" id="CHEBI:29105"/>
    </ligand>
</feature>
<keyword evidence="6 9" id="KW-0547">Nucleotide-binding</keyword>
<feature type="binding site" evidence="9">
    <location>
        <position position="185"/>
    </location>
    <ligand>
        <name>Zn(2+)</name>
        <dbReference type="ChEBI" id="CHEBI:29105"/>
    </ligand>
</feature>
<dbReference type="PROSITE" id="PS00603">
    <property type="entry name" value="TK_CELLULAR_TYPE"/>
    <property type="match status" value="1"/>
</dbReference>
<keyword evidence="9" id="KW-0479">Metal-binding</keyword>
<evidence type="ECO:0000256" key="5">
    <source>
        <dbReference type="ARBA" id="ARBA00022679"/>
    </source>
</evidence>
<dbReference type="GO" id="GO:0008270">
    <property type="term" value="F:zinc ion binding"/>
    <property type="evidence" value="ECO:0007669"/>
    <property type="project" value="UniProtKB-UniRule"/>
</dbReference>
<dbReference type="GO" id="GO:0046104">
    <property type="term" value="P:thymidine metabolic process"/>
    <property type="evidence" value="ECO:0007669"/>
    <property type="project" value="TreeGrafter"/>
</dbReference>
<dbReference type="InterPro" id="IPR001267">
    <property type="entry name" value="Thymidine_kinase"/>
</dbReference>
<keyword evidence="4 9" id="KW-0237">DNA synthesis</keyword>
<feature type="active site" description="Proton acceptor" evidence="9 10">
    <location>
        <position position="88"/>
    </location>
</feature>
<feature type="binding site" evidence="11">
    <location>
        <begin position="170"/>
        <end position="173"/>
    </location>
    <ligand>
        <name>substrate</name>
    </ligand>
</feature>
<dbReference type="GO" id="GO:0005829">
    <property type="term" value="C:cytosol"/>
    <property type="evidence" value="ECO:0007669"/>
    <property type="project" value="TreeGrafter"/>
</dbReference>
<dbReference type="GO" id="GO:0005524">
    <property type="term" value="F:ATP binding"/>
    <property type="evidence" value="ECO:0007669"/>
    <property type="project" value="UniProtKB-UniRule"/>
</dbReference>
<dbReference type="RefSeq" id="WP_112875866.1">
    <property type="nucleotide sequence ID" value="NZ_CAWNYH010000001.1"/>
</dbReference>
<dbReference type="InterPro" id="IPR027417">
    <property type="entry name" value="P-loop_NTPase"/>
</dbReference>